<evidence type="ECO:0000256" key="6">
    <source>
        <dbReference type="ARBA" id="ARBA00023136"/>
    </source>
</evidence>
<evidence type="ECO:0000256" key="7">
    <source>
        <dbReference type="SAM" id="Phobius"/>
    </source>
</evidence>
<dbReference type="Pfam" id="PF05977">
    <property type="entry name" value="MFS_3"/>
    <property type="match status" value="1"/>
</dbReference>
<feature type="transmembrane region" description="Helical" evidence="7">
    <location>
        <begin position="275"/>
        <end position="293"/>
    </location>
</feature>
<evidence type="ECO:0000256" key="1">
    <source>
        <dbReference type="ARBA" id="ARBA00004651"/>
    </source>
</evidence>
<comment type="subcellular location">
    <subcellularLocation>
        <location evidence="1">Cell membrane</location>
        <topology evidence="1">Multi-pass membrane protein</topology>
    </subcellularLocation>
</comment>
<evidence type="ECO:0000313" key="9">
    <source>
        <dbReference type="EMBL" id="MFB9465554.1"/>
    </source>
</evidence>
<feature type="transmembrane region" description="Helical" evidence="7">
    <location>
        <begin position="37"/>
        <end position="57"/>
    </location>
</feature>
<dbReference type="PANTHER" id="PTHR23513:SF6">
    <property type="entry name" value="MAJOR FACILITATOR SUPERFAMILY ASSOCIATED DOMAIN-CONTAINING PROTEIN"/>
    <property type="match status" value="1"/>
</dbReference>
<name>A0ABV5N5K2_9ACTN</name>
<keyword evidence="3" id="KW-1003">Cell membrane</keyword>
<proteinExistence type="predicted"/>
<keyword evidence="2" id="KW-0813">Transport</keyword>
<dbReference type="Gene3D" id="1.20.1250.20">
    <property type="entry name" value="MFS general substrate transporter like domains"/>
    <property type="match status" value="1"/>
</dbReference>
<dbReference type="InterPro" id="IPR010290">
    <property type="entry name" value="TM_effector"/>
</dbReference>
<feature type="domain" description="Major facilitator superfamily (MFS) profile" evidence="8">
    <location>
        <begin position="238"/>
        <end position="429"/>
    </location>
</feature>
<evidence type="ECO:0000256" key="3">
    <source>
        <dbReference type="ARBA" id="ARBA00022475"/>
    </source>
</evidence>
<feature type="transmembrane region" description="Helical" evidence="7">
    <location>
        <begin position="397"/>
        <end position="417"/>
    </location>
</feature>
<feature type="transmembrane region" description="Helical" evidence="7">
    <location>
        <begin position="242"/>
        <end position="263"/>
    </location>
</feature>
<protein>
    <submittedName>
        <fullName evidence="9">MFS transporter</fullName>
    </submittedName>
</protein>
<evidence type="ECO:0000313" key="10">
    <source>
        <dbReference type="Proteomes" id="UP001589709"/>
    </source>
</evidence>
<gene>
    <name evidence="9" type="ORF">ACFF45_23310</name>
</gene>
<feature type="transmembrane region" description="Helical" evidence="7">
    <location>
        <begin position="305"/>
        <end position="326"/>
    </location>
</feature>
<dbReference type="InterPro" id="IPR020846">
    <property type="entry name" value="MFS_dom"/>
</dbReference>
<feature type="transmembrane region" description="Helical" evidence="7">
    <location>
        <begin position="118"/>
        <end position="139"/>
    </location>
</feature>
<feature type="transmembrane region" description="Helical" evidence="7">
    <location>
        <begin position="91"/>
        <end position="112"/>
    </location>
</feature>
<evidence type="ECO:0000256" key="4">
    <source>
        <dbReference type="ARBA" id="ARBA00022692"/>
    </source>
</evidence>
<sequence length="429" mass="45456">MSEPAITRPEAPADSPAGRPAAPGDFWKLWAGQSISLLGDSFMLVALPLFAVSTLHLSAAQAALTPFALNAPFLLLSLPAGALIDRRRRRTVLLACNAVQAAVFGSLVFIAWLGQLSFALLMILLLISGCALVFFQVAYTTYLPSLVSDPDELHRGNGRLYLSEAASRTLGPVGAGPLVSLLGPLVTIAVNAGSFLVSLAAVASIRHREPKPQPAPVKRGSMLREIREGLSFVLRHPWLEPVLFAGAVYTFFLSMLESTLVLYLHYDWGMSTGEIGLVLGLAGLGYPVGSVLSKRMMDRFGTSRALIISLVVNILGCMAMPAFGAIGWTAGLITGGIMQAFGDSVFGPISLTLRQTVTPSGLLGRVNSVQRFLLWGMVPLGSLGASALISLDGLSTALWTGGVGTALCLPILTRRGVRRGWHTPMEKPA</sequence>
<reference evidence="9 10" key="1">
    <citation type="submission" date="2024-09" db="EMBL/GenBank/DDBJ databases">
        <authorList>
            <person name="Sun Q."/>
            <person name="Mori K."/>
        </authorList>
    </citation>
    <scope>NUCLEOTIDE SEQUENCE [LARGE SCALE GENOMIC DNA]</scope>
    <source>
        <strain evidence="9 10">JCM 6917</strain>
    </source>
</reference>
<keyword evidence="6 7" id="KW-0472">Membrane</keyword>
<organism evidence="9 10">
    <name type="scientific">Streptomyces cinereospinus</name>
    <dbReference type="NCBI Taxonomy" id="285561"/>
    <lineage>
        <taxon>Bacteria</taxon>
        <taxon>Bacillati</taxon>
        <taxon>Actinomycetota</taxon>
        <taxon>Actinomycetes</taxon>
        <taxon>Kitasatosporales</taxon>
        <taxon>Streptomycetaceae</taxon>
        <taxon>Streptomyces</taxon>
    </lineage>
</organism>
<keyword evidence="10" id="KW-1185">Reference proteome</keyword>
<dbReference type="EMBL" id="JBHMCY010000048">
    <property type="protein sequence ID" value="MFB9465554.1"/>
    <property type="molecule type" value="Genomic_DNA"/>
</dbReference>
<dbReference type="CDD" id="cd06173">
    <property type="entry name" value="MFS_MefA_like"/>
    <property type="match status" value="1"/>
</dbReference>
<dbReference type="InterPro" id="IPR036259">
    <property type="entry name" value="MFS_trans_sf"/>
</dbReference>
<dbReference type="SUPFAM" id="SSF103473">
    <property type="entry name" value="MFS general substrate transporter"/>
    <property type="match status" value="1"/>
</dbReference>
<evidence type="ECO:0000256" key="5">
    <source>
        <dbReference type="ARBA" id="ARBA00022989"/>
    </source>
</evidence>
<keyword evidence="5 7" id="KW-1133">Transmembrane helix</keyword>
<evidence type="ECO:0000259" key="8">
    <source>
        <dbReference type="PROSITE" id="PS50850"/>
    </source>
</evidence>
<feature type="transmembrane region" description="Helical" evidence="7">
    <location>
        <begin position="63"/>
        <end position="84"/>
    </location>
</feature>
<feature type="transmembrane region" description="Helical" evidence="7">
    <location>
        <begin position="332"/>
        <end position="351"/>
    </location>
</feature>
<comment type="caution">
    <text evidence="9">The sequence shown here is derived from an EMBL/GenBank/DDBJ whole genome shotgun (WGS) entry which is preliminary data.</text>
</comment>
<evidence type="ECO:0000256" key="2">
    <source>
        <dbReference type="ARBA" id="ARBA00022448"/>
    </source>
</evidence>
<accession>A0ABV5N5K2</accession>
<dbReference type="PANTHER" id="PTHR23513">
    <property type="entry name" value="INTEGRAL MEMBRANE EFFLUX PROTEIN-RELATED"/>
    <property type="match status" value="1"/>
</dbReference>
<dbReference type="Proteomes" id="UP001589709">
    <property type="component" value="Unassembled WGS sequence"/>
</dbReference>
<keyword evidence="4 7" id="KW-0812">Transmembrane</keyword>
<dbReference type="RefSeq" id="WP_381348381.1">
    <property type="nucleotide sequence ID" value="NZ_JBHMCY010000048.1"/>
</dbReference>
<dbReference type="PROSITE" id="PS50850">
    <property type="entry name" value="MFS"/>
    <property type="match status" value="1"/>
</dbReference>
<feature type="transmembrane region" description="Helical" evidence="7">
    <location>
        <begin position="372"/>
        <end position="391"/>
    </location>
</feature>